<evidence type="ECO:0000313" key="2">
    <source>
        <dbReference type="EMBL" id="GIY48442.1"/>
    </source>
</evidence>
<gene>
    <name evidence="1" type="ORF">CDAR_265371</name>
    <name evidence="2" type="ORF">CDAR_581101</name>
</gene>
<sequence>MPILSIQNANNPMIPTSGINFIQPTQQLASFVSLSSDIPLEIRSFSMDTLCTNKESTLNRTETQNPKGFASHFSLPCTSQNSAENISFTSRATQTDQDNSLGEIKISNIESHTWEHSVTSSSENKNACKISNTIAASEVSVNCNKNSADKSF</sequence>
<proteinExistence type="predicted"/>
<reference evidence="1 3" key="1">
    <citation type="submission" date="2021-06" db="EMBL/GenBank/DDBJ databases">
        <title>Caerostris darwini draft genome.</title>
        <authorList>
            <person name="Kono N."/>
            <person name="Arakawa K."/>
        </authorList>
    </citation>
    <scope>NUCLEOTIDE SEQUENCE [LARGE SCALE GENOMIC DNA]</scope>
</reference>
<organism evidence="1 3">
    <name type="scientific">Caerostris darwini</name>
    <dbReference type="NCBI Taxonomy" id="1538125"/>
    <lineage>
        <taxon>Eukaryota</taxon>
        <taxon>Metazoa</taxon>
        <taxon>Ecdysozoa</taxon>
        <taxon>Arthropoda</taxon>
        <taxon>Chelicerata</taxon>
        <taxon>Arachnida</taxon>
        <taxon>Araneae</taxon>
        <taxon>Araneomorphae</taxon>
        <taxon>Entelegynae</taxon>
        <taxon>Araneoidea</taxon>
        <taxon>Araneidae</taxon>
        <taxon>Caerostris</taxon>
    </lineage>
</organism>
<dbReference type="Proteomes" id="UP001054837">
    <property type="component" value="Unassembled WGS sequence"/>
</dbReference>
<evidence type="ECO:0000313" key="3">
    <source>
        <dbReference type="Proteomes" id="UP001054837"/>
    </source>
</evidence>
<evidence type="ECO:0000313" key="1">
    <source>
        <dbReference type="EMBL" id="GIX68273.1"/>
    </source>
</evidence>
<keyword evidence="3" id="KW-1185">Reference proteome</keyword>
<dbReference type="EMBL" id="BPLQ01000171">
    <property type="protein sequence ID" value="GIX68273.1"/>
    <property type="molecule type" value="Genomic_DNA"/>
</dbReference>
<protein>
    <submittedName>
        <fullName evidence="1">Uncharacterized protein</fullName>
    </submittedName>
</protein>
<dbReference type="AlphaFoldDB" id="A0AAV4M7C8"/>
<dbReference type="EMBL" id="BPLQ01010109">
    <property type="protein sequence ID" value="GIY48442.1"/>
    <property type="molecule type" value="Genomic_DNA"/>
</dbReference>
<accession>A0AAV4M7C8</accession>
<comment type="caution">
    <text evidence="1">The sequence shown here is derived from an EMBL/GenBank/DDBJ whole genome shotgun (WGS) entry which is preliminary data.</text>
</comment>
<name>A0AAV4M7C8_9ARAC</name>